<dbReference type="Pfam" id="PF00496">
    <property type="entry name" value="SBP_bac_5"/>
    <property type="match status" value="1"/>
</dbReference>
<feature type="region of interest" description="Disordered" evidence="4">
    <location>
        <begin position="208"/>
        <end position="228"/>
    </location>
</feature>
<dbReference type="Gene3D" id="3.40.190.10">
    <property type="entry name" value="Periplasmic binding protein-like II"/>
    <property type="match status" value="1"/>
</dbReference>
<evidence type="ECO:0000256" key="2">
    <source>
        <dbReference type="ARBA" id="ARBA00005695"/>
    </source>
</evidence>
<comment type="caution">
    <text evidence="6">The sequence shown here is derived from an EMBL/GenBank/DDBJ whole genome shotgun (WGS) entry which is preliminary data.</text>
</comment>
<name>A0ABY0SWY8_9RHOB</name>
<sequence length="566" mass="62658">MTRNASYRSTRLESGAMIHSRRDVLGFGLGLSSLGLLAAAGPAFSQSDAMGTPPATPTGVVVVGLSQEPVSFHPLMPGVEVDEIIWTNIFSSLWVAQPDGSLLPDLAVEIPSVENGGISKDGLVWTVRLRDDVKWHDGTPFTAHDVKFSLELINADGFRSRTRVGHELLEEITVVSDNEVSWRMSAAFSPYLALLANTHMAPRHLLEGAEDPNQTPFDSAPIGTGPFKWGSRTSGDNITLIANETYHGDGPYLEKAVLKYVPDMTSLYAQFRTGQVDTILISGIPQNFYEEAKNLPDQDVFIAPSGNIELVMPNLEHPALSEKAVRQALYHAINKDVIIDAIYYGVPEATESFAPRESWAFNPNLPEHVYDPEKANALLDEAGWERDGSGMRSKDGVRLSFDISTTTGNQLREQVQQFLMQDWAAIGVELSINNLPAAVIWGDFYVQSQFDSLLVGTTFRTGLDPDPAARFASTAIPKKGGSGGNYMQWENDEADALLKEGQETFDVERRKEIYYRLQEIVREEMPILPIWQYAPVEGIKKGLMGFKPNINQRQNAWNMGHWFWGA</sequence>
<dbReference type="PANTHER" id="PTHR30290">
    <property type="entry name" value="PERIPLASMIC BINDING COMPONENT OF ABC TRANSPORTER"/>
    <property type="match status" value="1"/>
</dbReference>
<dbReference type="EMBL" id="FNJD01000024">
    <property type="protein sequence ID" value="SDP64143.1"/>
    <property type="molecule type" value="Genomic_DNA"/>
</dbReference>
<comment type="similarity">
    <text evidence="2">Belongs to the bacterial solute-binding protein 5 family.</text>
</comment>
<evidence type="ECO:0000256" key="1">
    <source>
        <dbReference type="ARBA" id="ARBA00004418"/>
    </source>
</evidence>
<dbReference type="Gene3D" id="3.10.105.10">
    <property type="entry name" value="Dipeptide-binding Protein, Domain 3"/>
    <property type="match status" value="1"/>
</dbReference>
<keyword evidence="3" id="KW-0732">Signal</keyword>
<comment type="subcellular location">
    <subcellularLocation>
        <location evidence="1">Periplasm</location>
    </subcellularLocation>
</comment>
<dbReference type="SUPFAM" id="SSF53850">
    <property type="entry name" value="Periplasmic binding protein-like II"/>
    <property type="match status" value="1"/>
</dbReference>
<dbReference type="RefSeq" id="WP_093734189.1">
    <property type="nucleotide sequence ID" value="NZ_FNJD01000024.1"/>
</dbReference>
<dbReference type="InterPro" id="IPR000914">
    <property type="entry name" value="SBP_5_dom"/>
</dbReference>
<accession>A0ABY0SWY8</accession>
<dbReference type="PIRSF" id="PIRSF002741">
    <property type="entry name" value="MppA"/>
    <property type="match status" value="1"/>
</dbReference>
<protein>
    <submittedName>
        <fullName evidence="6">Peptide/nickel transport system substrate-binding protein</fullName>
    </submittedName>
</protein>
<evidence type="ECO:0000313" key="6">
    <source>
        <dbReference type="EMBL" id="SDP64143.1"/>
    </source>
</evidence>
<evidence type="ECO:0000313" key="7">
    <source>
        <dbReference type="Proteomes" id="UP000198646"/>
    </source>
</evidence>
<evidence type="ECO:0000256" key="3">
    <source>
        <dbReference type="ARBA" id="ARBA00022729"/>
    </source>
</evidence>
<feature type="domain" description="Solute-binding protein family 5" evidence="5">
    <location>
        <begin position="117"/>
        <end position="469"/>
    </location>
</feature>
<dbReference type="Gene3D" id="3.90.76.10">
    <property type="entry name" value="Dipeptide-binding Protein, Domain 1"/>
    <property type="match status" value="1"/>
</dbReference>
<dbReference type="CDD" id="cd08513">
    <property type="entry name" value="PBP2_thermophilic_Hb8_like"/>
    <property type="match status" value="1"/>
</dbReference>
<organism evidence="6 7">
    <name type="scientific">Sulfitobacter litoralis</name>
    <dbReference type="NCBI Taxonomy" id="335975"/>
    <lineage>
        <taxon>Bacteria</taxon>
        <taxon>Pseudomonadati</taxon>
        <taxon>Pseudomonadota</taxon>
        <taxon>Alphaproteobacteria</taxon>
        <taxon>Rhodobacterales</taxon>
        <taxon>Roseobacteraceae</taxon>
        <taxon>Sulfitobacter</taxon>
    </lineage>
</organism>
<evidence type="ECO:0000256" key="4">
    <source>
        <dbReference type="SAM" id="MobiDB-lite"/>
    </source>
</evidence>
<dbReference type="InterPro" id="IPR030678">
    <property type="entry name" value="Peptide/Ni-bd"/>
</dbReference>
<proteinExistence type="inferred from homology"/>
<evidence type="ECO:0000259" key="5">
    <source>
        <dbReference type="Pfam" id="PF00496"/>
    </source>
</evidence>
<dbReference type="PANTHER" id="PTHR30290:SF38">
    <property type="entry name" value="D,D-DIPEPTIDE-BINDING PERIPLASMIC PROTEIN DDPA-RELATED"/>
    <property type="match status" value="1"/>
</dbReference>
<dbReference type="Proteomes" id="UP000198646">
    <property type="component" value="Unassembled WGS sequence"/>
</dbReference>
<dbReference type="InterPro" id="IPR039424">
    <property type="entry name" value="SBP_5"/>
</dbReference>
<keyword evidence="7" id="KW-1185">Reference proteome</keyword>
<gene>
    <name evidence="6" type="ORF">SAMN04488512_12443</name>
</gene>
<reference evidence="6 7" key="1">
    <citation type="submission" date="2016-10" db="EMBL/GenBank/DDBJ databases">
        <authorList>
            <person name="Varghese N."/>
            <person name="Submissions S."/>
        </authorList>
    </citation>
    <scope>NUCLEOTIDE SEQUENCE [LARGE SCALE GENOMIC DNA]</scope>
    <source>
        <strain evidence="6 7">DSM 17584</strain>
    </source>
</reference>